<proteinExistence type="predicted"/>
<protein>
    <recommendedName>
        <fullName evidence="4">Lipocalin-like domain-containing protein</fullName>
    </recommendedName>
</protein>
<dbReference type="PROSITE" id="PS51257">
    <property type="entry name" value="PROKAR_LIPOPROTEIN"/>
    <property type="match status" value="1"/>
</dbReference>
<reference evidence="2 3" key="1">
    <citation type="journal article" date="2011" name="Front. Microbiol.">
        <title>Genomic signatures of strain selection and enhancement in Bacillus atrophaeus var. globigii, a historical biowarfare simulant.</title>
        <authorList>
            <person name="Gibbons H.S."/>
            <person name="Broomall S.M."/>
            <person name="McNew L.A."/>
            <person name="Daligault H."/>
            <person name="Chapman C."/>
            <person name="Bruce D."/>
            <person name="Karavis M."/>
            <person name="Krepps M."/>
            <person name="McGregor P.A."/>
            <person name="Hong C."/>
            <person name="Park K.H."/>
            <person name="Akmal A."/>
            <person name="Feldman A."/>
            <person name="Lin J.S."/>
            <person name="Chang W.E."/>
            <person name="Higgs B.W."/>
            <person name="Demirev P."/>
            <person name="Lindquist J."/>
            <person name="Liem A."/>
            <person name="Fochler E."/>
            <person name="Read T.D."/>
            <person name="Tapia R."/>
            <person name="Johnson S."/>
            <person name="Bishop-Lilly K.A."/>
            <person name="Detter C."/>
            <person name="Han C."/>
            <person name="Sozhamannan S."/>
            <person name="Rosenzweig C.N."/>
            <person name="Skowronski E.W."/>
        </authorList>
    </citation>
    <scope>NUCLEOTIDE SEQUENCE [LARGE SCALE GENOMIC DNA]</scope>
    <source>
        <strain evidence="2 3">Y4G10-17</strain>
    </source>
</reference>
<gene>
    <name evidence="2" type="ORF">CWE14_14120</name>
</gene>
<feature type="chain" id="PRO_5019026403" description="Lipocalin-like domain-containing protein" evidence="1">
    <location>
        <begin position="18"/>
        <end position="144"/>
    </location>
</feature>
<dbReference type="EMBL" id="PIPO01000007">
    <property type="protein sequence ID" value="RUO29592.1"/>
    <property type="molecule type" value="Genomic_DNA"/>
</dbReference>
<dbReference type="RefSeq" id="WP_126799967.1">
    <property type="nucleotide sequence ID" value="NZ_PIPO01000007.1"/>
</dbReference>
<evidence type="ECO:0000313" key="2">
    <source>
        <dbReference type="EMBL" id="RUO29592.1"/>
    </source>
</evidence>
<evidence type="ECO:0000256" key="1">
    <source>
        <dbReference type="SAM" id="SignalP"/>
    </source>
</evidence>
<name>A0A432WCQ4_9GAMM</name>
<dbReference type="AlphaFoldDB" id="A0A432WCQ4"/>
<comment type="caution">
    <text evidence="2">The sequence shown here is derived from an EMBL/GenBank/DDBJ whole genome shotgun (WGS) entry which is preliminary data.</text>
</comment>
<evidence type="ECO:0008006" key="4">
    <source>
        <dbReference type="Google" id="ProtNLM"/>
    </source>
</evidence>
<accession>A0A432WCQ4</accession>
<dbReference type="Proteomes" id="UP000287823">
    <property type="component" value="Unassembled WGS sequence"/>
</dbReference>
<evidence type="ECO:0000313" key="3">
    <source>
        <dbReference type="Proteomes" id="UP000287823"/>
    </source>
</evidence>
<keyword evidence="1" id="KW-0732">Signal</keyword>
<keyword evidence="3" id="KW-1185">Reference proteome</keyword>
<feature type="signal peptide" evidence="1">
    <location>
        <begin position="1"/>
        <end position="17"/>
    </location>
</feature>
<organism evidence="2 3">
    <name type="scientific">Aliidiomarina soli</name>
    <dbReference type="NCBI Taxonomy" id="1928574"/>
    <lineage>
        <taxon>Bacteria</taxon>
        <taxon>Pseudomonadati</taxon>
        <taxon>Pseudomonadota</taxon>
        <taxon>Gammaproteobacteria</taxon>
        <taxon>Alteromonadales</taxon>
        <taxon>Idiomarinaceae</taxon>
        <taxon>Aliidiomarina</taxon>
    </lineage>
</organism>
<sequence>MRYISLLLCLFTLSCAAADNDWYLGTWEVSGAEFPGMSAMGMEQAETWFGSELTYTAAKVAFRDERCDSPTFTTSSLTEGEFYASYRATLQALGIAGEQVEIVEVGCPDNWVAAGSKMIKAGSDAAYILWDGVFFRVEKQAYGS</sequence>